<evidence type="ECO:0000256" key="1">
    <source>
        <dbReference type="ARBA" id="ARBA00009427"/>
    </source>
</evidence>
<protein>
    <recommendedName>
        <fullName evidence="8">Cytidylate kinase</fullName>
        <shortName evidence="8">CK</shortName>
        <ecNumber evidence="8">2.7.4.25</ecNumber>
    </recommendedName>
    <alternativeName>
        <fullName evidence="8">Cytidine monophosphate kinase</fullName>
        <shortName evidence="8">CMP kinase</shortName>
    </alternativeName>
</protein>
<keyword evidence="2 8" id="KW-0808">Transferase</keyword>
<keyword evidence="8" id="KW-0963">Cytoplasm</keyword>
<dbReference type="CDD" id="cd02020">
    <property type="entry name" value="CMPK"/>
    <property type="match status" value="1"/>
</dbReference>
<dbReference type="RefSeq" id="WP_004421043.1">
    <property type="nucleotide sequence ID" value="NZ_LR214970.1"/>
</dbReference>
<dbReference type="NCBIfam" id="TIGR00017">
    <property type="entry name" value="cmk"/>
    <property type="match status" value="1"/>
</dbReference>
<keyword evidence="3 8" id="KW-0547">Nucleotide-binding</keyword>
<evidence type="ECO:0000256" key="4">
    <source>
        <dbReference type="ARBA" id="ARBA00022777"/>
    </source>
</evidence>
<dbReference type="GO" id="GO:0006220">
    <property type="term" value="P:pyrimidine nucleotide metabolic process"/>
    <property type="evidence" value="ECO:0007669"/>
    <property type="project" value="UniProtKB-UniRule"/>
</dbReference>
<dbReference type="Gene3D" id="3.40.50.300">
    <property type="entry name" value="P-loop containing nucleotide triphosphate hydrolases"/>
    <property type="match status" value="1"/>
</dbReference>
<evidence type="ECO:0000256" key="6">
    <source>
        <dbReference type="ARBA" id="ARBA00047615"/>
    </source>
</evidence>
<dbReference type="AlphaFoldDB" id="A0A449A9Y7"/>
<dbReference type="Pfam" id="PF02224">
    <property type="entry name" value="Cytidylate_kin"/>
    <property type="match status" value="1"/>
</dbReference>
<feature type="binding site" evidence="8">
    <location>
        <begin position="10"/>
        <end position="18"/>
    </location>
    <ligand>
        <name>ATP</name>
        <dbReference type="ChEBI" id="CHEBI:30616"/>
    </ligand>
</feature>
<dbReference type="GO" id="GO:0005737">
    <property type="term" value="C:cytoplasm"/>
    <property type="evidence" value="ECO:0007669"/>
    <property type="project" value="UniProtKB-SubCell"/>
</dbReference>
<comment type="catalytic activity">
    <reaction evidence="7 8">
        <text>CMP + ATP = CDP + ADP</text>
        <dbReference type="Rhea" id="RHEA:11600"/>
        <dbReference type="ChEBI" id="CHEBI:30616"/>
        <dbReference type="ChEBI" id="CHEBI:58069"/>
        <dbReference type="ChEBI" id="CHEBI:60377"/>
        <dbReference type="ChEBI" id="CHEBI:456216"/>
        <dbReference type="EC" id="2.7.4.25"/>
    </reaction>
</comment>
<organism evidence="10 11">
    <name type="scientific">Mycoplasmopsis bovigenitalium</name>
    <dbReference type="NCBI Taxonomy" id="2112"/>
    <lineage>
        <taxon>Bacteria</taxon>
        <taxon>Bacillati</taxon>
        <taxon>Mycoplasmatota</taxon>
        <taxon>Mycoplasmoidales</taxon>
        <taxon>Metamycoplasmataceae</taxon>
        <taxon>Mycoplasmopsis</taxon>
    </lineage>
</organism>
<evidence type="ECO:0000313" key="11">
    <source>
        <dbReference type="Proteomes" id="UP000290942"/>
    </source>
</evidence>
<comment type="similarity">
    <text evidence="1 8">Belongs to the cytidylate kinase family. Type 1 subfamily.</text>
</comment>
<evidence type="ECO:0000259" key="9">
    <source>
        <dbReference type="Pfam" id="PF02224"/>
    </source>
</evidence>
<comment type="catalytic activity">
    <reaction evidence="6 8">
        <text>dCMP + ATP = dCDP + ADP</text>
        <dbReference type="Rhea" id="RHEA:25094"/>
        <dbReference type="ChEBI" id="CHEBI:30616"/>
        <dbReference type="ChEBI" id="CHEBI:57566"/>
        <dbReference type="ChEBI" id="CHEBI:58593"/>
        <dbReference type="ChEBI" id="CHEBI:456216"/>
        <dbReference type="EC" id="2.7.4.25"/>
    </reaction>
</comment>
<dbReference type="GO" id="GO:0005524">
    <property type="term" value="F:ATP binding"/>
    <property type="evidence" value="ECO:0007669"/>
    <property type="project" value="UniProtKB-UniRule"/>
</dbReference>
<feature type="domain" description="Cytidylate kinase" evidence="9">
    <location>
        <begin position="6"/>
        <end position="219"/>
    </location>
</feature>
<accession>A0A449A9Y7</accession>
<evidence type="ECO:0000256" key="8">
    <source>
        <dbReference type="HAMAP-Rule" id="MF_00238"/>
    </source>
</evidence>
<evidence type="ECO:0000256" key="7">
    <source>
        <dbReference type="ARBA" id="ARBA00048478"/>
    </source>
</evidence>
<evidence type="ECO:0000256" key="3">
    <source>
        <dbReference type="ARBA" id="ARBA00022741"/>
    </source>
</evidence>
<keyword evidence="5 8" id="KW-0067">ATP-binding</keyword>
<dbReference type="InterPro" id="IPR027417">
    <property type="entry name" value="P-loop_NTPase"/>
</dbReference>
<dbReference type="GO" id="GO:0036431">
    <property type="term" value="F:dCMP kinase activity"/>
    <property type="evidence" value="ECO:0007669"/>
    <property type="project" value="InterPro"/>
</dbReference>
<evidence type="ECO:0000256" key="2">
    <source>
        <dbReference type="ARBA" id="ARBA00022679"/>
    </source>
</evidence>
<dbReference type="InterPro" id="IPR011994">
    <property type="entry name" value="Cytidylate_kinase_dom"/>
</dbReference>
<dbReference type="InterPro" id="IPR003136">
    <property type="entry name" value="Cytidylate_kin"/>
</dbReference>
<dbReference type="GO" id="GO:0036430">
    <property type="term" value="F:CMP kinase activity"/>
    <property type="evidence" value="ECO:0007669"/>
    <property type="project" value="RHEA"/>
</dbReference>
<evidence type="ECO:0000313" key="10">
    <source>
        <dbReference type="EMBL" id="VEU61093.1"/>
    </source>
</evidence>
<dbReference type="EMBL" id="LR214970">
    <property type="protein sequence ID" value="VEU61093.1"/>
    <property type="molecule type" value="Genomic_DNA"/>
</dbReference>
<gene>
    <name evidence="8 10" type="primary">cmk</name>
    <name evidence="10" type="ORF">NCTC10122_00685</name>
</gene>
<dbReference type="Proteomes" id="UP000290942">
    <property type="component" value="Chromosome"/>
</dbReference>
<sequence>MRKINIAIDGPSGAGKSTVSQEVARRLGYTFLSSGSVYRAIAFVIHELKIDHKNEQEVNKCLDDKILNIHLAEGQRIFAGSKDITQLIRADHISKISSDIAIYKDVRKYVVDYIQRITKASKGYIMDGRDTTYRIMPYAEIKIFLTATPEERANRRILQNKELGYETNFDDVLKAVIERDYQDTTRKNDPLMKVEDAKLIDCTDMSFEKVVLTIIEMIKEAVNEK</sequence>
<reference evidence="10 11" key="1">
    <citation type="submission" date="2019-01" db="EMBL/GenBank/DDBJ databases">
        <authorList>
            <consortium name="Pathogen Informatics"/>
        </authorList>
    </citation>
    <scope>NUCLEOTIDE SEQUENCE [LARGE SCALE GENOMIC DNA]</scope>
    <source>
        <strain evidence="10 11">NCTC10122</strain>
    </source>
</reference>
<dbReference type="HAMAP" id="MF_00238">
    <property type="entry name" value="Cytidyl_kinase_type1"/>
    <property type="match status" value="1"/>
</dbReference>
<keyword evidence="4 8" id="KW-0418">Kinase</keyword>
<comment type="subcellular location">
    <subcellularLocation>
        <location evidence="8">Cytoplasm</location>
    </subcellularLocation>
</comment>
<proteinExistence type="inferred from homology"/>
<dbReference type="SUPFAM" id="SSF52540">
    <property type="entry name" value="P-loop containing nucleoside triphosphate hydrolases"/>
    <property type="match status" value="1"/>
</dbReference>
<dbReference type="EC" id="2.7.4.25" evidence="8"/>
<name>A0A449A9Y7_9BACT</name>
<evidence type="ECO:0000256" key="5">
    <source>
        <dbReference type="ARBA" id="ARBA00022840"/>
    </source>
</evidence>